<dbReference type="EMBL" id="CAKLBY020000229">
    <property type="protein sequence ID" value="CAK7938240.1"/>
    <property type="molecule type" value="Genomic_DNA"/>
</dbReference>
<organism evidence="2 3">
    <name type="scientific">Peronospora matthiolae</name>
    <dbReference type="NCBI Taxonomy" id="2874970"/>
    <lineage>
        <taxon>Eukaryota</taxon>
        <taxon>Sar</taxon>
        <taxon>Stramenopiles</taxon>
        <taxon>Oomycota</taxon>
        <taxon>Peronosporomycetes</taxon>
        <taxon>Peronosporales</taxon>
        <taxon>Peronosporaceae</taxon>
        <taxon>Peronospora</taxon>
    </lineage>
</organism>
<proteinExistence type="predicted"/>
<feature type="signal peptide" evidence="1">
    <location>
        <begin position="1"/>
        <end position="24"/>
    </location>
</feature>
<comment type="caution">
    <text evidence="2">The sequence shown here is derived from an EMBL/GenBank/DDBJ whole genome shotgun (WGS) entry which is preliminary data.</text>
</comment>
<dbReference type="AlphaFoldDB" id="A0AAV1UUZ1"/>
<evidence type="ECO:0000256" key="1">
    <source>
        <dbReference type="SAM" id="SignalP"/>
    </source>
</evidence>
<keyword evidence="1" id="KW-0732">Signal</keyword>
<feature type="chain" id="PRO_5043393459" evidence="1">
    <location>
        <begin position="25"/>
        <end position="299"/>
    </location>
</feature>
<evidence type="ECO:0000313" key="2">
    <source>
        <dbReference type="EMBL" id="CAK7938240.1"/>
    </source>
</evidence>
<name>A0AAV1UUZ1_9STRA</name>
<protein>
    <submittedName>
        <fullName evidence="2">Uncharacterized protein</fullName>
    </submittedName>
</protein>
<sequence length="299" mass="32547">MRIAFSIDTLAVAVAVCVVVSSSAASGVRKASATATFGVSSDRARILRTMDGADKDSEEARMFSLNGFLGFVHHAPEVDLLLTESLLPHTFGADVSTKQAFEILGLHSSPLDGDLSVVATEVTQMEDALDCSKRASSVLSQLANARIKSVAQQETAMIRAELKVKEKLLHTHTQAVAEYILSARFKAWLDHASSKPGEDSLTDGKYVVFRNALGEPEAATLIEMVQWSTSSAIAIAIGESLQKGQFDYWISLGIDSKEGLLKQLSIPVKQTFKMPRMISRISADKYMAYYENRLAKQIT</sequence>
<evidence type="ECO:0000313" key="3">
    <source>
        <dbReference type="Proteomes" id="UP001162060"/>
    </source>
</evidence>
<accession>A0AAV1UUZ1</accession>
<gene>
    <name evidence="2" type="ORF">PM001_LOCUS23390</name>
</gene>
<dbReference type="Proteomes" id="UP001162060">
    <property type="component" value="Unassembled WGS sequence"/>
</dbReference>
<reference evidence="2" key="1">
    <citation type="submission" date="2024-01" db="EMBL/GenBank/DDBJ databases">
        <authorList>
            <person name="Webb A."/>
        </authorList>
    </citation>
    <scope>NUCLEOTIDE SEQUENCE</scope>
    <source>
        <strain evidence="2">Pm1</strain>
    </source>
</reference>